<dbReference type="InterPro" id="IPR011006">
    <property type="entry name" value="CheY-like_superfamily"/>
</dbReference>
<dbReference type="GO" id="GO:0000156">
    <property type="term" value="F:phosphorelay response regulator activity"/>
    <property type="evidence" value="ECO:0007669"/>
    <property type="project" value="TreeGrafter"/>
</dbReference>
<dbReference type="FunFam" id="3.40.50.2300:FF:000001">
    <property type="entry name" value="DNA-binding response regulator PhoB"/>
    <property type="match status" value="1"/>
</dbReference>
<reference evidence="12 13" key="1">
    <citation type="submission" date="2017-02" db="EMBL/GenBank/DDBJ databases">
        <authorList>
            <person name="Peterson S.W."/>
        </authorList>
    </citation>
    <scope>NUCLEOTIDE SEQUENCE [LARGE SCALE GENOMIC DNA]</scope>
    <source>
        <strain evidence="12 13">M1</strain>
    </source>
</reference>
<dbReference type="AlphaFoldDB" id="A0A1T5ID20"/>
<organism evidence="12 13">
    <name type="scientific">Maledivibacter halophilus</name>
    <dbReference type="NCBI Taxonomy" id="36842"/>
    <lineage>
        <taxon>Bacteria</taxon>
        <taxon>Bacillati</taxon>
        <taxon>Bacillota</taxon>
        <taxon>Clostridia</taxon>
        <taxon>Peptostreptococcales</taxon>
        <taxon>Caminicellaceae</taxon>
        <taxon>Maledivibacter</taxon>
    </lineage>
</organism>
<dbReference type="PROSITE" id="PS51755">
    <property type="entry name" value="OMPR_PHOB"/>
    <property type="match status" value="1"/>
</dbReference>
<evidence type="ECO:0000259" key="11">
    <source>
        <dbReference type="PROSITE" id="PS51755"/>
    </source>
</evidence>
<evidence type="ECO:0000259" key="10">
    <source>
        <dbReference type="PROSITE" id="PS50110"/>
    </source>
</evidence>
<dbReference type="Pfam" id="PF00486">
    <property type="entry name" value="Trans_reg_C"/>
    <property type="match status" value="1"/>
</dbReference>
<accession>A0A1T5ID20</accession>
<dbReference type="SMART" id="SM00448">
    <property type="entry name" value="REC"/>
    <property type="match status" value="1"/>
</dbReference>
<evidence type="ECO:0000256" key="9">
    <source>
        <dbReference type="PROSITE-ProRule" id="PRU01091"/>
    </source>
</evidence>
<dbReference type="GO" id="GO:0006355">
    <property type="term" value="P:regulation of DNA-templated transcription"/>
    <property type="evidence" value="ECO:0007669"/>
    <property type="project" value="InterPro"/>
</dbReference>
<evidence type="ECO:0000256" key="4">
    <source>
        <dbReference type="ARBA" id="ARBA00023015"/>
    </source>
</evidence>
<keyword evidence="3" id="KW-0902">Two-component regulatory system</keyword>
<dbReference type="Gene3D" id="1.10.10.10">
    <property type="entry name" value="Winged helix-like DNA-binding domain superfamily/Winged helix DNA-binding domain"/>
    <property type="match status" value="1"/>
</dbReference>
<evidence type="ECO:0000313" key="13">
    <source>
        <dbReference type="Proteomes" id="UP000190285"/>
    </source>
</evidence>
<dbReference type="PROSITE" id="PS50110">
    <property type="entry name" value="RESPONSE_REGULATORY"/>
    <property type="match status" value="1"/>
</dbReference>
<dbReference type="InterPro" id="IPR036388">
    <property type="entry name" value="WH-like_DNA-bd_sf"/>
</dbReference>
<dbReference type="PANTHER" id="PTHR48111">
    <property type="entry name" value="REGULATOR OF RPOS"/>
    <property type="match status" value="1"/>
</dbReference>
<feature type="domain" description="OmpR/PhoB-type" evidence="11">
    <location>
        <begin position="132"/>
        <end position="231"/>
    </location>
</feature>
<dbReference type="SMART" id="SM00862">
    <property type="entry name" value="Trans_reg_C"/>
    <property type="match status" value="1"/>
</dbReference>
<dbReference type="CDD" id="cd00383">
    <property type="entry name" value="trans_reg_C"/>
    <property type="match status" value="1"/>
</dbReference>
<dbReference type="EMBL" id="FUZT01000001">
    <property type="protein sequence ID" value="SKC37049.1"/>
    <property type="molecule type" value="Genomic_DNA"/>
</dbReference>
<evidence type="ECO:0000256" key="2">
    <source>
        <dbReference type="ARBA" id="ARBA00022553"/>
    </source>
</evidence>
<name>A0A1T5ID20_9FIRM</name>
<dbReference type="Proteomes" id="UP000190285">
    <property type="component" value="Unassembled WGS sequence"/>
</dbReference>
<feature type="modified residue" description="4-aspartylphosphate" evidence="8">
    <location>
        <position position="54"/>
    </location>
</feature>
<dbReference type="Gene3D" id="6.10.250.690">
    <property type="match status" value="1"/>
</dbReference>
<feature type="domain" description="Response regulatory" evidence="10">
    <location>
        <begin position="5"/>
        <end position="118"/>
    </location>
</feature>
<dbReference type="PANTHER" id="PTHR48111:SF40">
    <property type="entry name" value="PHOSPHATE REGULON TRANSCRIPTIONAL REGULATORY PROTEIN PHOB"/>
    <property type="match status" value="1"/>
</dbReference>
<dbReference type="FunFam" id="1.10.10.10:FF:000018">
    <property type="entry name" value="DNA-binding response regulator ResD"/>
    <property type="match status" value="1"/>
</dbReference>
<dbReference type="Pfam" id="PF00072">
    <property type="entry name" value="Response_reg"/>
    <property type="match status" value="1"/>
</dbReference>
<evidence type="ECO:0000256" key="3">
    <source>
        <dbReference type="ARBA" id="ARBA00023012"/>
    </source>
</evidence>
<dbReference type="GO" id="GO:0000976">
    <property type="term" value="F:transcription cis-regulatory region binding"/>
    <property type="evidence" value="ECO:0007669"/>
    <property type="project" value="TreeGrafter"/>
</dbReference>
<dbReference type="RefSeq" id="WP_079488718.1">
    <property type="nucleotide sequence ID" value="NZ_FUZT01000001.1"/>
</dbReference>
<keyword evidence="5 9" id="KW-0238">DNA-binding</keyword>
<evidence type="ECO:0000256" key="7">
    <source>
        <dbReference type="ARBA" id="ARBA00024867"/>
    </source>
</evidence>
<protein>
    <recommendedName>
        <fullName evidence="1">Stage 0 sporulation protein A homolog</fullName>
    </recommendedName>
</protein>
<keyword evidence="2 8" id="KW-0597">Phosphoprotein</keyword>
<dbReference type="InterPro" id="IPR039420">
    <property type="entry name" value="WalR-like"/>
</dbReference>
<dbReference type="SUPFAM" id="SSF52172">
    <property type="entry name" value="CheY-like"/>
    <property type="match status" value="1"/>
</dbReference>
<feature type="DNA-binding region" description="OmpR/PhoB-type" evidence="9">
    <location>
        <begin position="132"/>
        <end position="231"/>
    </location>
</feature>
<dbReference type="GO" id="GO:0032993">
    <property type="term" value="C:protein-DNA complex"/>
    <property type="evidence" value="ECO:0007669"/>
    <property type="project" value="TreeGrafter"/>
</dbReference>
<dbReference type="Gene3D" id="3.40.50.2300">
    <property type="match status" value="1"/>
</dbReference>
<dbReference type="GO" id="GO:0005829">
    <property type="term" value="C:cytosol"/>
    <property type="evidence" value="ECO:0007669"/>
    <property type="project" value="TreeGrafter"/>
</dbReference>
<evidence type="ECO:0000256" key="6">
    <source>
        <dbReference type="ARBA" id="ARBA00023163"/>
    </source>
</evidence>
<keyword evidence="4" id="KW-0805">Transcription regulation</keyword>
<comment type="function">
    <text evidence="7">May play the central regulatory role in sporulation. It may be an element of the effector pathway responsible for the activation of sporulation genes in response to nutritional stress. Spo0A may act in concert with spo0H (a sigma factor) to control the expression of some genes that are critical to the sporulation process.</text>
</comment>
<dbReference type="SUPFAM" id="SSF46894">
    <property type="entry name" value="C-terminal effector domain of the bipartite response regulators"/>
    <property type="match status" value="1"/>
</dbReference>
<dbReference type="InterPro" id="IPR016032">
    <property type="entry name" value="Sig_transdc_resp-reg_C-effctor"/>
</dbReference>
<gene>
    <name evidence="12" type="ORF">SAMN02194393_00239</name>
</gene>
<sequence length="233" mass="26943">MLKKKILVVDDEKEICELIRDYLIKEGFEVIIAYDGEQGLEYYRQYEPELIILDVMLPMLDGMEICRIVRSESTVPIIMLSAKKSDIDKILGLGLGADDYISKPFSPRELVARVKAHLRRYKIIKSKNNSNDHMLEYNNLEIDKKGYNVYVGGKKIDLAAKEFEILLYLAINPHQVFTREQIFGEIWGYNEFGDVSTVTVHIRKIREKIEKNPSSPKYIKTVWGVGYKFDGGQ</sequence>
<evidence type="ECO:0000256" key="5">
    <source>
        <dbReference type="ARBA" id="ARBA00023125"/>
    </source>
</evidence>
<evidence type="ECO:0000313" key="12">
    <source>
        <dbReference type="EMBL" id="SKC37049.1"/>
    </source>
</evidence>
<evidence type="ECO:0000256" key="1">
    <source>
        <dbReference type="ARBA" id="ARBA00018672"/>
    </source>
</evidence>
<dbReference type="InterPro" id="IPR001867">
    <property type="entry name" value="OmpR/PhoB-type_DNA-bd"/>
</dbReference>
<evidence type="ECO:0000256" key="8">
    <source>
        <dbReference type="PROSITE-ProRule" id="PRU00169"/>
    </source>
</evidence>
<keyword evidence="6" id="KW-0804">Transcription</keyword>
<proteinExistence type="predicted"/>
<dbReference type="OrthoDB" id="9790442at2"/>
<dbReference type="STRING" id="36842.SAMN02194393_00239"/>
<dbReference type="InterPro" id="IPR001789">
    <property type="entry name" value="Sig_transdc_resp-reg_receiver"/>
</dbReference>
<keyword evidence="13" id="KW-1185">Reference proteome</keyword>